<proteinExistence type="predicted"/>
<evidence type="ECO:0000313" key="2">
    <source>
        <dbReference type="RefSeq" id="XP_075076767.1"/>
    </source>
</evidence>
<dbReference type="RefSeq" id="XP_075076767.1">
    <property type="nucleotide sequence ID" value="XM_075220666.1"/>
</dbReference>
<protein>
    <submittedName>
        <fullName evidence="2">Uncharacterized protein LOC142163385</fullName>
    </submittedName>
</protein>
<keyword evidence="1" id="KW-1185">Reference proteome</keyword>
<organism evidence="1 2">
    <name type="scientific">Nicotiana tabacum</name>
    <name type="common">Common tobacco</name>
    <dbReference type="NCBI Taxonomy" id="4097"/>
    <lineage>
        <taxon>Eukaryota</taxon>
        <taxon>Viridiplantae</taxon>
        <taxon>Streptophyta</taxon>
        <taxon>Embryophyta</taxon>
        <taxon>Tracheophyta</taxon>
        <taxon>Spermatophyta</taxon>
        <taxon>Magnoliopsida</taxon>
        <taxon>eudicotyledons</taxon>
        <taxon>Gunneridae</taxon>
        <taxon>Pentapetalae</taxon>
        <taxon>asterids</taxon>
        <taxon>lamiids</taxon>
        <taxon>Solanales</taxon>
        <taxon>Solanaceae</taxon>
        <taxon>Nicotianoideae</taxon>
        <taxon>Nicotianeae</taxon>
        <taxon>Nicotiana</taxon>
    </lineage>
</organism>
<accession>A0AC58RVL6</accession>
<reference evidence="1" key="1">
    <citation type="journal article" date="2014" name="Nat. Commun.">
        <title>The tobacco genome sequence and its comparison with those of tomato and potato.</title>
        <authorList>
            <person name="Sierro N."/>
            <person name="Battey J.N."/>
            <person name="Ouadi S."/>
            <person name="Bakaher N."/>
            <person name="Bovet L."/>
            <person name="Willig A."/>
            <person name="Goepfert S."/>
            <person name="Peitsch M.C."/>
            <person name="Ivanov N.V."/>
        </authorList>
    </citation>
    <scope>NUCLEOTIDE SEQUENCE [LARGE SCALE GENOMIC DNA]</scope>
</reference>
<gene>
    <name evidence="2" type="primary">LOC142163385</name>
</gene>
<reference evidence="2" key="2">
    <citation type="submission" date="2025-08" db="UniProtKB">
        <authorList>
            <consortium name="RefSeq"/>
        </authorList>
    </citation>
    <scope>IDENTIFICATION</scope>
    <source>
        <tissue evidence="2">Leaf</tissue>
    </source>
</reference>
<name>A0AC58RVL6_TOBAC</name>
<dbReference type="Proteomes" id="UP000790787">
    <property type="component" value="Chromosome 8"/>
</dbReference>
<sequence>MGNPFIIIQNKRKKVKLALTAWSKEIFGDIFKQIASLEDVIKVHEIEFELNPTVQNREKLHKVEANITLFYHLEKEFWRQKAGMQWFQDGDRNTKFIHAHVKEKRKRLQLSRILDNNGNWLDSQQDMAREAMEFFQTQFSEERLPTNFDDIQHVPKMVSNEQNMLLWLEPTLEELKAANFGLNGDSASGPDGFT</sequence>
<evidence type="ECO:0000313" key="1">
    <source>
        <dbReference type="Proteomes" id="UP000790787"/>
    </source>
</evidence>